<dbReference type="Gene3D" id="3.30.40.10">
    <property type="entry name" value="Zinc/RING finger domain, C3HC4 (zinc finger)"/>
    <property type="match status" value="1"/>
</dbReference>
<dbReference type="GO" id="GO:0008270">
    <property type="term" value="F:zinc ion binding"/>
    <property type="evidence" value="ECO:0007669"/>
    <property type="project" value="UniProtKB-KW"/>
</dbReference>
<keyword evidence="5" id="KW-0862">Zinc</keyword>
<feature type="compositionally biased region" description="Polar residues" evidence="7">
    <location>
        <begin position="805"/>
        <end position="830"/>
    </location>
</feature>
<feature type="region of interest" description="Disordered" evidence="7">
    <location>
        <begin position="185"/>
        <end position="235"/>
    </location>
</feature>
<dbReference type="RefSeq" id="XP_013383301.1">
    <property type="nucleotide sequence ID" value="XM_013527847.2"/>
</dbReference>
<feature type="region of interest" description="Disordered" evidence="7">
    <location>
        <begin position="283"/>
        <end position="306"/>
    </location>
</feature>
<feature type="region of interest" description="Disordered" evidence="7">
    <location>
        <begin position="1"/>
        <end position="37"/>
    </location>
</feature>
<dbReference type="InterPro" id="IPR028889">
    <property type="entry name" value="USP"/>
</dbReference>
<proteinExistence type="predicted"/>
<gene>
    <name evidence="11 12" type="primary">LOC106153752</name>
</gene>
<feature type="region of interest" description="Disordered" evidence="7">
    <location>
        <begin position="83"/>
        <end position="105"/>
    </location>
</feature>
<evidence type="ECO:0000259" key="9">
    <source>
        <dbReference type="PROSITE" id="PS50271"/>
    </source>
</evidence>
<evidence type="ECO:0000256" key="3">
    <source>
        <dbReference type="ARBA" id="ARBA00022723"/>
    </source>
</evidence>
<dbReference type="GO" id="GO:0004843">
    <property type="term" value="F:cysteine-type deubiquitinase activity"/>
    <property type="evidence" value="ECO:0007669"/>
    <property type="project" value="UniProtKB-EC"/>
</dbReference>
<dbReference type="GeneID" id="106153752"/>
<feature type="compositionally biased region" description="Acidic residues" evidence="7">
    <location>
        <begin position="588"/>
        <end position="602"/>
    </location>
</feature>
<feature type="compositionally biased region" description="Low complexity" evidence="7">
    <location>
        <begin position="87"/>
        <end position="99"/>
    </location>
</feature>
<evidence type="ECO:0000256" key="1">
    <source>
        <dbReference type="ARBA" id="ARBA00000707"/>
    </source>
</evidence>
<feature type="compositionally biased region" description="Basic residues" evidence="7">
    <location>
        <begin position="504"/>
        <end position="526"/>
    </location>
</feature>
<dbReference type="CDD" id="cd02667">
    <property type="entry name" value="Peptidase_C19K"/>
    <property type="match status" value="1"/>
</dbReference>
<keyword evidence="4 6" id="KW-0863">Zinc-finger</keyword>
<dbReference type="AlphaFoldDB" id="A0A1S3HE03"/>
<dbReference type="InterPro" id="IPR018200">
    <property type="entry name" value="USP_CS"/>
</dbReference>
<accession>A0A1S3HE03</accession>
<dbReference type="PROSITE" id="PS00973">
    <property type="entry name" value="USP_2"/>
    <property type="match status" value="1"/>
</dbReference>
<dbReference type="InterPro" id="IPR001394">
    <property type="entry name" value="Peptidase_C19_UCH"/>
</dbReference>
<evidence type="ECO:0000256" key="2">
    <source>
        <dbReference type="ARBA" id="ARBA00012759"/>
    </source>
</evidence>
<evidence type="ECO:0000259" key="8">
    <source>
        <dbReference type="PROSITE" id="PS50235"/>
    </source>
</evidence>
<dbReference type="SUPFAM" id="SSF54001">
    <property type="entry name" value="Cysteine proteinases"/>
    <property type="match status" value="1"/>
</dbReference>
<dbReference type="InterPro" id="IPR001607">
    <property type="entry name" value="Znf_UBP"/>
</dbReference>
<evidence type="ECO:0000256" key="7">
    <source>
        <dbReference type="SAM" id="MobiDB-lite"/>
    </source>
</evidence>
<dbReference type="Proteomes" id="UP000085678">
    <property type="component" value="Unplaced"/>
</dbReference>
<feature type="compositionally biased region" description="Gly residues" evidence="7">
    <location>
        <begin position="538"/>
        <end position="547"/>
    </location>
</feature>
<feature type="compositionally biased region" description="Basic and acidic residues" evidence="7">
    <location>
        <begin position="474"/>
        <end position="487"/>
    </location>
</feature>
<sequence length="1069" mass="117686">MRVLESSIPSQYSMGKKKHKLRKASHENEFNTSEDDEAAAVAAAKNCRHINKSVNLAAVRKGLRQGGPIGDCLACSKDGANSKNQTGGSNASSGAAAVPDPDPDDMLDELETTIWVCLQCGNQGCDRNSKHQHALKHYQAPRSVSHSMVVNLTTWLVWCYECDDEVDLAISKKLEECVEFVRKQAGMPKPEQPASAAVKKVAAEEEAVSQDNKNQQSNKVKGATSTTQAPSSLLPGKVKGLSNLGNTCFFNAVMQNLSQTYALEEILNENSKKGLSVHIASNADADVSSSDQSSEEDSDTEEKLQPRIRVEPLSVELPEAGSLTLSMLSFLKDMNSATKNNVISPSYLFGQVCKKAPRFKGFQQQDSHELLRHLLDGMKTEEIKRVQSAILQKMNINPKKCDEDTKAKLKVYGQYTKQTFVDSVFGGLLLSTVTCEECNMSSQIFEPFLDLSLPIAEEKPSRPNSLSSCFGSKKKPDQGLHVSKKEEDSQEQPLNAVDGFARNTSKHMSKKQRKQQKKMSKLKKNKVQPQCVLQEDAAGGGDGGGGGGEHDVVNGAMEIEENESKDGEVEDKEELTVENGKELQEESQSTEENSDADIEDNLETASDTSRNKFKLLEMPETVPVGDRVEEEEEVQHTNTENTQHLSDEQADLGGHSKEKMLIVGGASDGLCASTASTAEDVDPSLNSEERTKENVVHIKQNGTNTCQQVEESASIKENVTDLDNITASLAQVQLEEAPVSQVKSDDNALKTDSKPDEKDQEKVAEDMSTCPEQTSENGQNSSVKSVKSLSDNSLVNGQVLPLETNKFSSDSQNSSPRHNNSSAQTLQSKSKVPKSRDQMKRECVKRSTYSLSPRYKPTPYECSVLSCLNQFTTMELLTGNNKFGCEFCSKRNRKAGGKKGTTYTSASKQLQIYSPPAVLTLQLKRFQQVGYTLRKVSRHVDFPLILDLAPFCSSMCQRVQPGKKKILYALYGVVEHSGRLTGGHYTAFVKVRPNANGRLKEFLQTNGITAKLPIRDLSEDEDEEAKMEEGEPKPPPGRWFYVSDSRVSEAAESNVLRAQAYLLFYERIF</sequence>
<name>A0A1S3HE03_LINAN</name>
<dbReference type="PANTHER" id="PTHR21646">
    <property type="entry name" value="UBIQUITIN CARBOXYL-TERMINAL HYDROLASE"/>
    <property type="match status" value="1"/>
</dbReference>
<dbReference type="InterPro" id="IPR013083">
    <property type="entry name" value="Znf_RING/FYVE/PHD"/>
</dbReference>
<dbReference type="PANTHER" id="PTHR21646:SF39">
    <property type="entry name" value="UBIQUITIN CARBOXYL-TERMINAL HYDROLASE 16"/>
    <property type="match status" value="1"/>
</dbReference>
<dbReference type="Pfam" id="PF02148">
    <property type="entry name" value="zf-UBP"/>
    <property type="match status" value="1"/>
</dbReference>
<evidence type="ECO:0000256" key="6">
    <source>
        <dbReference type="PROSITE-ProRule" id="PRU00502"/>
    </source>
</evidence>
<dbReference type="SUPFAM" id="SSF57850">
    <property type="entry name" value="RING/U-box"/>
    <property type="match status" value="1"/>
</dbReference>
<feature type="compositionally biased region" description="Polar residues" evidence="7">
    <location>
        <begin position="770"/>
        <end position="788"/>
    </location>
</feature>
<dbReference type="GO" id="GO:0016579">
    <property type="term" value="P:protein deubiquitination"/>
    <property type="evidence" value="ECO:0007669"/>
    <property type="project" value="InterPro"/>
</dbReference>
<feature type="compositionally biased region" description="Low complexity" evidence="7">
    <location>
        <begin position="283"/>
        <end position="292"/>
    </location>
</feature>
<dbReference type="PROSITE" id="PS00972">
    <property type="entry name" value="USP_1"/>
    <property type="match status" value="1"/>
</dbReference>
<protein>
    <recommendedName>
        <fullName evidence="2">ubiquitinyl hydrolase 1</fullName>
        <ecNumber evidence="2">3.4.19.12</ecNumber>
    </recommendedName>
</protein>
<evidence type="ECO:0000313" key="12">
    <source>
        <dbReference type="RefSeq" id="XP_013383301.1"/>
    </source>
</evidence>
<dbReference type="KEGG" id="lak:106153752"/>
<feature type="region of interest" description="Disordered" evidence="7">
    <location>
        <begin position="805"/>
        <end position="845"/>
    </location>
</feature>
<feature type="region of interest" description="Disordered" evidence="7">
    <location>
        <begin position="460"/>
        <end position="661"/>
    </location>
</feature>
<dbReference type="InterPro" id="IPR038765">
    <property type="entry name" value="Papain-like_cys_pep_sf"/>
</dbReference>
<feature type="domain" description="UBP-type" evidence="9">
    <location>
        <begin position="45"/>
        <end position="185"/>
    </location>
</feature>
<dbReference type="EC" id="3.4.19.12" evidence="2"/>
<comment type="catalytic activity">
    <reaction evidence="1">
        <text>Thiol-dependent hydrolysis of ester, thioester, amide, peptide and isopeptide bonds formed by the C-terminal Gly of ubiquitin (a 76-residue protein attached to proteins as an intracellular targeting signal).</text>
        <dbReference type="EC" id="3.4.19.12"/>
    </reaction>
</comment>
<feature type="region of interest" description="Disordered" evidence="7">
    <location>
        <begin position="735"/>
        <end position="788"/>
    </location>
</feature>
<reference evidence="11 12" key="1">
    <citation type="submission" date="2025-04" db="UniProtKB">
        <authorList>
            <consortium name="RefSeq"/>
        </authorList>
    </citation>
    <scope>IDENTIFICATION</scope>
    <source>
        <tissue evidence="11 12">Gonads</tissue>
    </source>
</reference>
<feature type="domain" description="USP" evidence="8">
    <location>
        <begin position="239"/>
        <end position="1068"/>
    </location>
</feature>
<feature type="region of interest" description="Disordered" evidence="7">
    <location>
        <begin position="1019"/>
        <end position="1038"/>
    </location>
</feature>
<feature type="compositionally biased region" description="Basic and acidic residues" evidence="7">
    <location>
        <begin position="743"/>
        <end position="765"/>
    </location>
</feature>
<keyword evidence="3" id="KW-0479">Metal-binding</keyword>
<dbReference type="Gene3D" id="3.90.70.10">
    <property type="entry name" value="Cysteine proteinases"/>
    <property type="match status" value="2"/>
</dbReference>
<dbReference type="InterPro" id="IPR050185">
    <property type="entry name" value="Ub_carboxyl-term_hydrolase"/>
</dbReference>
<dbReference type="PROSITE" id="PS50235">
    <property type="entry name" value="USP_3"/>
    <property type="match status" value="1"/>
</dbReference>
<evidence type="ECO:0000313" key="10">
    <source>
        <dbReference type="Proteomes" id="UP000085678"/>
    </source>
</evidence>
<evidence type="ECO:0000256" key="4">
    <source>
        <dbReference type="ARBA" id="ARBA00022771"/>
    </source>
</evidence>
<evidence type="ECO:0000256" key="5">
    <source>
        <dbReference type="ARBA" id="ARBA00022833"/>
    </source>
</evidence>
<keyword evidence="10" id="KW-1185">Reference proteome</keyword>
<feature type="compositionally biased region" description="Polar residues" evidence="7">
    <location>
        <begin position="210"/>
        <end position="231"/>
    </location>
</feature>
<dbReference type="RefSeq" id="XP_013383299.1">
    <property type="nucleotide sequence ID" value="XM_013527845.2"/>
</dbReference>
<dbReference type="PROSITE" id="PS50271">
    <property type="entry name" value="ZF_UBP"/>
    <property type="match status" value="1"/>
</dbReference>
<dbReference type="OrthoDB" id="2020758at2759"/>
<dbReference type="Pfam" id="PF00443">
    <property type="entry name" value="UCH"/>
    <property type="match status" value="1"/>
</dbReference>
<feature type="compositionally biased region" description="Basic and acidic residues" evidence="7">
    <location>
        <begin position="834"/>
        <end position="845"/>
    </location>
</feature>
<organism evidence="10 11">
    <name type="scientific">Lingula anatina</name>
    <name type="common">Brachiopod</name>
    <name type="synonym">Lingula unguis</name>
    <dbReference type="NCBI Taxonomy" id="7574"/>
    <lineage>
        <taxon>Eukaryota</taxon>
        <taxon>Metazoa</taxon>
        <taxon>Spiralia</taxon>
        <taxon>Lophotrochozoa</taxon>
        <taxon>Brachiopoda</taxon>
        <taxon>Linguliformea</taxon>
        <taxon>Lingulata</taxon>
        <taxon>Lingulida</taxon>
        <taxon>Linguloidea</taxon>
        <taxon>Lingulidae</taxon>
        <taxon>Lingula</taxon>
    </lineage>
</organism>
<evidence type="ECO:0000313" key="11">
    <source>
        <dbReference type="RefSeq" id="XP_013383299.1"/>
    </source>
</evidence>